<dbReference type="PANTHER" id="PTHR24198:SF165">
    <property type="entry name" value="ANKYRIN REPEAT-CONTAINING PROTEIN-RELATED"/>
    <property type="match status" value="1"/>
</dbReference>
<feature type="compositionally biased region" description="Acidic residues" evidence="4">
    <location>
        <begin position="804"/>
        <end position="813"/>
    </location>
</feature>
<dbReference type="Gene3D" id="1.25.40.20">
    <property type="entry name" value="Ankyrin repeat-containing domain"/>
    <property type="match status" value="1"/>
</dbReference>
<dbReference type="OrthoDB" id="6089782at2759"/>
<dbReference type="InterPro" id="IPR036770">
    <property type="entry name" value="Ankyrin_rpt-contain_sf"/>
</dbReference>
<feature type="region of interest" description="Disordered" evidence="4">
    <location>
        <begin position="801"/>
        <end position="850"/>
    </location>
</feature>
<dbReference type="PANTHER" id="PTHR24198">
    <property type="entry name" value="ANKYRIN REPEAT AND PROTEIN KINASE DOMAIN-CONTAINING PROTEIN"/>
    <property type="match status" value="1"/>
</dbReference>
<feature type="compositionally biased region" description="Low complexity" evidence="4">
    <location>
        <begin position="1069"/>
        <end position="1080"/>
    </location>
</feature>
<feature type="region of interest" description="Disordered" evidence="4">
    <location>
        <begin position="393"/>
        <end position="418"/>
    </location>
</feature>
<feature type="region of interest" description="Disordered" evidence="4">
    <location>
        <begin position="1"/>
        <end position="21"/>
    </location>
</feature>
<reference evidence="5 6" key="1">
    <citation type="submission" date="2019-07" db="EMBL/GenBank/DDBJ databases">
        <title>Genomes of Cafeteria roenbergensis.</title>
        <authorList>
            <person name="Fischer M.G."/>
            <person name="Hackl T."/>
            <person name="Roman M."/>
        </authorList>
    </citation>
    <scope>NUCLEOTIDE SEQUENCE [LARGE SCALE GENOMIC DNA]</scope>
    <source>
        <strain evidence="5 6">E4-10P</strain>
    </source>
</reference>
<feature type="region of interest" description="Disordered" evidence="4">
    <location>
        <begin position="1275"/>
        <end position="1320"/>
    </location>
</feature>
<dbReference type="InterPro" id="IPR002110">
    <property type="entry name" value="Ankyrin_rpt"/>
</dbReference>
<dbReference type="Proteomes" id="UP000322899">
    <property type="component" value="Unassembled WGS sequence"/>
</dbReference>
<dbReference type="EMBL" id="VLTO01000032">
    <property type="protein sequence ID" value="KAA0173527.1"/>
    <property type="molecule type" value="Genomic_DNA"/>
</dbReference>
<protein>
    <submittedName>
        <fullName evidence="5">Uncharacterized protein</fullName>
    </submittedName>
</protein>
<evidence type="ECO:0000256" key="3">
    <source>
        <dbReference type="PROSITE-ProRule" id="PRU00023"/>
    </source>
</evidence>
<gene>
    <name evidence="5" type="ORF">FNF27_05022</name>
</gene>
<evidence type="ECO:0000256" key="1">
    <source>
        <dbReference type="ARBA" id="ARBA00022737"/>
    </source>
</evidence>
<feature type="repeat" description="ANK" evidence="3">
    <location>
        <begin position="148"/>
        <end position="180"/>
    </location>
</feature>
<proteinExistence type="predicted"/>
<dbReference type="Pfam" id="PF12796">
    <property type="entry name" value="Ank_2"/>
    <property type="match status" value="1"/>
</dbReference>
<evidence type="ECO:0000256" key="4">
    <source>
        <dbReference type="SAM" id="MobiDB-lite"/>
    </source>
</evidence>
<organism evidence="5 6">
    <name type="scientific">Cafeteria roenbergensis</name>
    <name type="common">Marine flagellate</name>
    <dbReference type="NCBI Taxonomy" id="33653"/>
    <lineage>
        <taxon>Eukaryota</taxon>
        <taxon>Sar</taxon>
        <taxon>Stramenopiles</taxon>
        <taxon>Bigyra</taxon>
        <taxon>Opalozoa</taxon>
        <taxon>Bicosoecida</taxon>
        <taxon>Cafeteriaceae</taxon>
        <taxon>Cafeteria</taxon>
    </lineage>
</organism>
<accession>A0A5A8EA08</accession>
<feature type="compositionally biased region" description="Low complexity" evidence="4">
    <location>
        <begin position="821"/>
        <end position="833"/>
    </location>
</feature>
<feature type="region of interest" description="Disordered" evidence="4">
    <location>
        <begin position="1168"/>
        <end position="1220"/>
    </location>
</feature>
<dbReference type="PROSITE" id="PS50297">
    <property type="entry name" value="ANK_REP_REGION"/>
    <property type="match status" value="1"/>
</dbReference>
<feature type="region of interest" description="Disordered" evidence="4">
    <location>
        <begin position="272"/>
        <end position="320"/>
    </location>
</feature>
<feature type="compositionally biased region" description="Polar residues" evidence="4">
    <location>
        <begin position="1208"/>
        <end position="1220"/>
    </location>
</feature>
<dbReference type="SUPFAM" id="SSF48403">
    <property type="entry name" value="Ankyrin repeat"/>
    <property type="match status" value="1"/>
</dbReference>
<evidence type="ECO:0000313" key="6">
    <source>
        <dbReference type="Proteomes" id="UP000322899"/>
    </source>
</evidence>
<sequence length="1320" mass="132862">MAARSSAGAKKASSPSPVDLALGQGQLGPLVEALKAGPRGAGLSTSAGLDALTWCVLRHSEQTSGYNVSEVPGVSSERLAVALLRRDYPAQGPWRPRAVARRKDTAPSALPSPVPGSVAHYAAERGQLRILTEIARWDRSLLQAADRDGRTPLHYAARAGQASAMHLLALLGVDLSCTDKSGCTPLSTLVTSPWLTDVHAAASLHHLLLFSCWRSIDVLRGSRTSPASCAPLVAAIVHARVNCVRVLLAAGGPALASQLALATVEHLVKELRPSAKADPSPAASAASRKGGRAKGRRGRAKGSPSAAGAGPASAPTSAFAPPAASSSASWACSDPVRAVLELVAALEDKAEEEAIALDTYKAGLAARLAQYQRGDNSAHEAAKARRRAAASRLKAAGKPVPSSAAPSHRSGEAVVSDSRSLQDALEPLVTDAMSCKLKAERIRASWAALAAAGDEAVAGAVDTVAGAEVPERGSQASAPGAAAAADAGSALPSASTIRVLTSALLASAARGSGLAAADEAGYPDAPLPDNADSEVFWEAEALVAAAGPTATSSGGASAAAAPAAAGAAMARRSGAPSTAADPEMGLAARRPAGAKAFPPCPRLPPFPLLSDRQGSARVKLEETPVGIATRGFGAASPFSSVGSSAGAGRGRAQGEGAMQYAQCGERSTSAVLGSGLATVGAGVTIASPDRWLEVLAAWEADARFGAARATLPSVESIVGSAEATPGSAGACPDLSIASNILDPTFLRVVASNEAGKVRKLRAAASRAAPAAPLAAAAAAAGPESPSASLGAPAALTTRSLTEGCLDDGDDDDEAARGGRAGASAGAAGAASTPGGAGGASSGDDGDSVCSDSSDLHAFQAEVTRQTVFQAVSSPSLASRNRFHRVPFASDLTLAQCVLEFRSLRSTALRVLPARFFGTLDALPFTTGTLASISRLSDPFSSRPDGRPEVLAVEAGSPCTTPQLRLAALAMIRLVLLRAALRLQEAERHVHLGLAAKGAGGAAASGPADAVGAADPAIRDALGDALLGGEVTAEHVDDILKEVMRADAEAAEAGSGGKSKKAAKPHPQNGSGPSAAPGLAGHTRAYPKGSHALGTMQPLPPPRSAADSSAAARQSSEASMLLQCQTTLHRNQLLVADLQARLHAATIQLHHLSEANAGLNRALMARDDAAGRRVPPQAHRPVAPPLAAAPQASAAPATVPPPAPVESSLAPSSDKSRLRQLQTALHDSDPRAEALGLGVHNMLGLQLRKLSSSQLEALEEMLRTVLGKAQATRALKEAADSKQATESGNAAPAAPKPPSALGSAKRTFGTGAGASWGDLDE</sequence>
<comment type="caution">
    <text evidence="5">The sequence shown here is derived from an EMBL/GenBank/DDBJ whole genome shotgun (WGS) entry which is preliminary data.</text>
</comment>
<evidence type="ECO:0000313" key="5">
    <source>
        <dbReference type="EMBL" id="KAA0173527.1"/>
    </source>
</evidence>
<name>A0A5A8EA08_CAFRO</name>
<dbReference type="SMART" id="SM00248">
    <property type="entry name" value="ANK"/>
    <property type="match status" value="2"/>
</dbReference>
<feature type="compositionally biased region" description="Low complexity" evidence="4">
    <location>
        <begin position="1103"/>
        <end position="1113"/>
    </location>
</feature>
<feature type="region of interest" description="Disordered" evidence="4">
    <location>
        <begin position="1049"/>
        <end position="1113"/>
    </location>
</feature>
<feature type="compositionally biased region" description="Low complexity" evidence="4">
    <location>
        <begin position="276"/>
        <end position="288"/>
    </location>
</feature>
<feature type="compositionally biased region" description="Low complexity" evidence="4">
    <location>
        <begin position="1"/>
        <end position="17"/>
    </location>
</feature>
<feature type="compositionally biased region" description="Low complexity" evidence="4">
    <location>
        <begin position="301"/>
        <end position="320"/>
    </location>
</feature>
<feature type="compositionally biased region" description="Low complexity" evidence="4">
    <location>
        <begin position="1184"/>
        <end position="1196"/>
    </location>
</feature>
<feature type="compositionally biased region" description="Basic residues" evidence="4">
    <location>
        <begin position="289"/>
        <end position="300"/>
    </location>
</feature>
<keyword evidence="2 3" id="KW-0040">ANK repeat</keyword>
<dbReference type="PROSITE" id="PS50088">
    <property type="entry name" value="ANK_REPEAT"/>
    <property type="match status" value="1"/>
</dbReference>
<evidence type="ECO:0000256" key="2">
    <source>
        <dbReference type="ARBA" id="ARBA00023043"/>
    </source>
</evidence>
<keyword evidence="1" id="KW-0677">Repeat</keyword>